<keyword evidence="3" id="KW-1185">Reference proteome</keyword>
<keyword evidence="1" id="KW-0732">Signal</keyword>
<proteinExistence type="predicted"/>
<organism evidence="2 3">
    <name type="scientific">Pholiota conissans</name>
    <dbReference type="NCBI Taxonomy" id="109636"/>
    <lineage>
        <taxon>Eukaryota</taxon>
        <taxon>Fungi</taxon>
        <taxon>Dikarya</taxon>
        <taxon>Basidiomycota</taxon>
        <taxon>Agaricomycotina</taxon>
        <taxon>Agaricomycetes</taxon>
        <taxon>Agaricomycetidae</taxon>
        <taxon>Agaricales</taxon>
        <taxon>Agaricineae</taxon>
        <taxon>Strophariaceae</taxon>
        <taxon>Pholiota</taxon>
    </lineage>
</organism>
<evidence type="ECO:0000313" key="3">
    <source>
        <dbReference type="Proteomes" id="UP000807469"/>
    </source>
</evidence>
<gene>
    <name evidence="2" type="ORF">BDN70DRAFT_885181</name>
</gene>
<sequence length="75" mass="8606">MLPILVLIFVTFPLDFASSLVSGKVTTLKEYKEYTGQKIKWMSLYPVQMQSTVETRSNEGRVMVLMMARSATHLY</sequence>
<feature type="chain" id="PRO_5040391466" evidence="1">
    <location>
        <begin position="18"/>
        <end position="75"/>
    </location>
</feature>
<name>A0A9P5YUP9_9AGAR</name>
<comment type="caution">
    <text evidence="2">The sequence shown here is derived from an EMBL/GenBank/DDBJ whole genome shotgun (WGS) entry which is preliminary data.</text>
</comment>
<feature type="signal peptide" evidence="1">
    <location>
        <begin position="1"/>
        <end position="17"/>
    </location>
</feature>
<evidence type="ECO:0000256" key="1">
    <source>
        <dbReference type="SAM" id="SignalP"/>
    </source>
</evidence>
<reference evidence="2" key="1">
    <citation type="submission" date="2020-11" db="EMBL/GenBank/DDBJ databases">
        <authorList>
            <consortium name="DOE Joint Genome Institute"/>
            <person name="Ahrendt S."/>
            <person name="Riley R."/>
            <person name="Andreopoulos W."/>
            <person name="Labutti K."/>
            <person name="Pangilinan J."/>
            <person name="Ruiz-Duenas F.J."/>
            <person name="Barrasa J.M."/>
            <person name="Sanchez-Garcia M."/>
            <person name="Camarero S."/>
            <person name="Miyauchi S."/>
            <person name="Serrano A."/>
            <person name="Linde D."/>
            <person name="Babiker R."/>
            <person name="Drula E."/>
            <person name="Ayuso-Fernandez I."/>
            <person name="Pacheco R."/>
            <person name="Padilla G."/>
            <person name="Ferreira P."/>
            <person name="Barriuso J."/>
            <person name="Kellner H."/>
            <person name="Castanera R."/>
            <person name="Alfaro M."/>
            <person name="Ramirez L."/>
            <person name="Pisabarro A.G."/>
            <person name="Kuo A."/>
            <person name="Tritt A."/>
            <person name="Lipzen A."/>
            <person name="He G."/>
            <person name="Yan M."/>
            <person name="Ng V."/>
            <person name="Cullen D."/>
            <person name="Martin F."/>
            <person name="Rosso M.-N."/>
            <person name="Henrissat B."/>
            <person name="Hibbett D."/>
            <person name="Martinez A.T."/>
            <person name="Grigoriev I.V."/>
        </authorList>
    </citation>
    <scope>NUCLEOTIDE SEQUENCE</scope>
    <source>
        <strain evidence="2">CIRM-BRFM 674</strain>
    </source>
</reference>
<accession>A0A9P5YUP9</accession>
<dbReference type="Proteomes" id="UP000807469">
    <property type="component" value="Unassembled WGS sequence"/>
</dbReference>
<protein>
    <submittedName>
        <fullName evidence="2">Uncharacterized protein</fullName>
    </submittedName>
</protein>
<dbReference type="AlphaFoldDB" id="A0A9P5YUP9"/>
<dbReference type="EMBL" id="MU155395">
    <property type="protein sequence ID" value="KAF9474140.1"/>
    <property type="molecule type" value="Genomic_DNA"/>
</dbReference>
<evidence type="ECO:0000313" key="2">
    <source>
        <dbReference type="EMBL" id="KAF9474140.1"/>
    </source>
</evidence>